<organism evidence="11 12">
    <name type="scientific">Rhodobacter lacus</name>
    <dbReference type="NCBI Taxonomy" id="1641972"/>
    <lineage>
        <taxon>Bacteria</taxon>
        <taxon>Pseudomonadati</taxon>
        <taxon>Pseudomonadota</taxon>
        <taxon>Alphaproteobacteria</taxon>
        <taxon>Rhodobacterales</taxon>
        <taxon>Rhodobacter group</taxon>
        <taxon>Rhodobacter</taxon>
    </lineage>
</organism>
<keyword evidence="4" id="KW-0597">Phosphoprotein</keyword>
<keyword evidence="5" id="KW-0808">Transferase</keyword>
<proteinExistence type="predicted"/>
<name>A0ABW5ABM4_9RHOB</name>
<comment type="catalytic activity">
    <reaction evidence="1">
        <text>ATP + protein L-histidine = ADP + protein N-phospho-L-histidine.</text>
        <dbReference type="EC" id="2.7.13.3"/>
    </reaction>
</comment>
<evidence type="ECO:0000256" key="6">
    <source>
        <dbReference type="ARBA" id="ARBA00022741"/>
    </source>
</evidence>
<accession>A0ABW5ABM4</accession>
<evidence type="ECO:0000256" key="7">
    <source>
        <dbReference type="ARBA" id="ARBA00022777"/>
    </source>
</evidence>
<evidence type="ECO:0000313" key="12">
    <source>
        <dbReference type="Proteomes" id="UP001597413"/>
    </source>
</evidence>
<dbReference type="PROSITE" id="PS50885">
    <property type="entry name" value="HAMP"/>
    <property type="match status" value="1"/>
</dbReference>
<keyword evidence="8" id="KW-0067">ATP-binding</keyword>
<dbReference type="InterPro" id="IPR036890">
    <property type="entry name" value="HATPase_C_sf"/>
</dbReference>
<dbReference type="PANTHER" id="PTHR41523">
    <property type="entry name" value="TWO-COMPONENT SYSTEM SENSOR PROTEIN"/>
    <property type="match status" value="1"/>
</dbReference>
<evidence type="ECO:0000256" key="3">
    <source>
        <dbReference type="ARBA" id="ARBA00012438"/>
    </source>
</evidence>
<evidence type="ECO:0000256" key="5">
    <source>
        <dbReference type="ARBA" id="ARBA00022679"/>
    </source>
</evidence>
<dbReference type="PANTHER" id="PTHR41523:SF8">
    <property type="entry name" value="ETHYLENE RESPONSE SENSOR PROTEIN"/>
    <property type="match status" value="1"/>
</dbReference>
<sequence>MTRLKSLLARVDGLGARLMFMMGVVLLPLALLSFAQSLSSNRLAESRMRAAILGETLIAAAPQIDLLMQARGTAMAMAAGLPQWIADTESCSAHMHDIKEVSGGNYSFVGFVPLDGRITCTSQDVPFLLTNSPWLTDQRANPRPLLYVNRQGPISGTSILNYSLPVHDDAGRLLGFAAVSMPHETIEAQGMAATHGGERPLAIVTFDGSGEVLTATTGLDNVSRALPAARPLGGFIGQGGQSFLDRAADGRRRAFAVVPISEGNLYLLASWPADTLDDEGLLADWPPYAFPFLMWMASLLVAWLAAEGQVLRHVRALRASITAFAQGDRRIRPLSMRGAPRELRDVARAHEHMTVAVLHDEAYLENVIHQKEVLLREVHHRVKNNLQLIASILNMQLRRARSPETRAAMQNVQERVLSLATIHRELYLTSGQTDIRADELLPRIARHILKIGTTAERRFDLDLVVEEIRLVPDQAVALALLLTEALDNVLKHAWRGSEAAAEVRVALTQGADGRAMLEVVNPIAPFTAANTPSAPDMVPPSDGFGTRLLTAFAAQLGGWLERGPEAGAEGSLPRYSLRLVFQPAALEAGEERNSPPESGLSEPAVATPNDPEPT</sequence>
<dbReference type="EC" id="2.7.13.3" evidence="3"/>
<keyword evidence="7 11" id="KW-0418">Kinase</keyword>
<keyword evidence="6" id="KW-0547">Nucleotide-binding</keyword>
<reference evidence="12" key="1">
    <citation type="journal article" date="2019" name="Int. J. Syst. Evol. Microbiol.">
        <title>The Global Catalogue of Microorganisms (GCM) 10K type strain sequencing project: providing services to taxonomists for standard genome sequencing and annotation.</title>
        <authorList>
            <consortium name="The Broad Institute Genomics Platform"/>
            <consortium name="The Broad Institute Genome Sequencing Center for Infectious Disease"/>
            <person name="Wu L."/>
            <person name="Ma J."/>
        </authorList>
    </citation>
    <scope>NUCLEOTIDE SEQUENCE [LARGE SCALE GENOMIC DNA]</scope>
    <source>
        <strain evidence="12">CCUG 55131</strain>
    </source>
</reference>
<evidence type="ECO:0000313" key="11">
    <source>
        <dbReference type="EMBL" id="MFD2175758.1"/>
    </source>
</evidence>
<keyword evidence="12" id="KW-1185">Reference proteome</keyword>
<gene>
    <name evidence="11" type="ORF">ACFSM0_16820</name>
</gene>
<dbReference type="InterPro" id="IPR011495">
    <property type="entry name" value="Sig_transdc_His_kin_sub2_dim/P"/>
</dbReference>
<dbReference type="Gene3D" id="3.30.450.20">
    <property type="entry name" value="PAS domain"/>
    <property type="match status" value="2"/>
</dbReference>
<evidence type="ECO:0000256" key="4">
    <source>
        <dbReference type="ARBA" id="ARBA00022553"/>
    </source>
</evidence>
<evidence type="ECO:0000256" key="9">
    <source>
        <dbReference type="SAM" id="MobiDB-lite"/>
    </source>
</evidence>
<evidence type="ECO:0000259" key="10">
    <source>
        <dbReference type="PROSITE" id="PS50885"/>
    </source>
</evidence>
<dbReference type="GO" id="GO:0016301">
    <property type="term" value="F:kinase activity"/>
    <property type="evidence" value="ECO:0007669"/>
    <property type="project" value="UniProtKB-KW"/>
</dbReference>
<feature type="region of interest" description="Disordered" evidence="9">
    <location>
        <begin position="586"/>
        <end position="614"/>
    </location>
</feature>
<dbReference type="Pfam" id="PF07568">
    <property type="entry name" value="HisKA_2"/>
    <property type="match status" value="1"/>
</dbReference>
<evidence type="ECO:0000256" key="2">
    <source>
        <dbReference type="ARBA" id="ARBA00004370"/>
    </source>
</evidence>
<dbReference type="RefSeq" id="WP_377393181.1">
    <property type="nucleotide sequence ID" value="NZ_JBHUIX010000019.1"/>
</dbReference>
<dbReference type="Gene3D" id="3.30.565.10">
    <property type="entry name" value="Histidine kinase-like ATPase, C-terminal domain"/>
    <property type="match status" value="1"/>
</dbReference>
<evidence type="ECO:0000256" key="1">
    <source>
        <dbReference type="ARBA" id="ARBA00000085"/>
    </source>
</evidence>
<comment type="subcellular location">
    <subcellularLocation>
        <location evidence="2">Membrane</location>
    </subcellularLocation>
</comment>
<dbReference type="Proteomes" id="UP001597413">
    <property type="component" value="Unassembled WGS sequence"/>
</dbReference>
<dbReference type="CDD" id="cd18773">
    <property type="entry name" value="PDC1_HK_sensor"/>
    <property type="match status" value="1"/>
</dbReference>
<comment type="caution">
    <text evidence="11">The sequence shown here is derived from an EMBL/GenBank/DDBJ whole genome shotgun (WGS) entry which is preliminary data.</text>
</comment>
<feature type="domain" description="HAMP" evidence="10">
    <location>
        <begin position="308"/>
        <end position="362"/>
    </location>
</feature>
<dbReference type="InterPro" id="IPR003660">
    <property type="entry name" value="HAMP_dom"/>
</dbReference>
<dbReference type="EMBL" id="JBHUIX010000019">
    <property type="protein sequence ID" value="MFD2175758.1"/>
    <property type="molecule type" value="Genomic_DNA"/>
</dbReference>
<protein>
    <recommendedName>
        <fullName evidence="3">histidine kinase</fullName>
        <ecNumber evidence="3">2.7.13.3</ecNumber>
    </recommendedName>
</protein>
<evidence type="ECO:0000256" key="8">
    <source>
        <dbReference type="ARBA" id="ARBA00022840"/>
    </source>
</evidence>